<dbReference type="Pfam" id="PF02491">
    <property type="entry name" value="SHS2_FTSA"/>
    <property type="match status" value="1"/>
</dbReference>
<evidence type="ECO:0000259" key="7">
    <source>
        <dbReference type="SMART" id="SM00842"/>
    </source>
</evidence>
<dbReference type="NCBIfam" id="TIGR01174">
    <property type="entry name" value="ftsA"/>
    <property type="match status" value="1"/>
</dbReference>
<keyword evidence="9" id="KW-1185">Reference proteome</keyword>
<evidence type="ECO:0000256" key="6">
    <source>
        <dbReference type="PIRNR" id="PIRNR003101"/>
    </source>
</evidence>
<keyword evidence="1 5" id="KW-1003">Cell membrane</keyword>
<dbReference type="InterPro" id="IPR003494">
    <property type="entry name" value="SHS2_FtsA"/>
</dbReference>
<dbReference type="SMART" id="SM00842">
    <property type="entry name" value="FtsA"/>
    <property type="match status" value="1"/>
</dbReference>
<dbReference type="GO" id="GO:0009898">
    <property type="term" value="C:cytoplasmic side of plasma membrane"/>
    <property type="evidence" value="ECO:0007669"/>
    <property type="project" value="UniProtKB-UniRule"/>
</dbReference>
<dbReference type="SUPFAM" id="SSF53067">
    <property type="entry name" value="Actin-like ATPase domain"/>
    <property type="match status" value="2"/>
</dbReference>
<evidence type="ECO:0000256" key="1">
    <source>
        <dbReference type="ARBA" id="ARBA00022475"/>
    </source>
</evidence>
<name>A0AAW6RL52_9BURK</name>
<dbReference type="InterPro" id="IPR043129">
    <property type="entry name" value="ATPase_NBD"/>
</dbReference>
<evidence type="ECO:0000256" key="3">
    <source>
        <dbReference type="ARBA" id="ARBA00023136"/>
    </source>
</evidence>
<dbReference type="InterPro" id="IPR050696">
    <property type="entry name" value="FtsA/MreB"/>
</dbReference>
<protein>
    <recommendedName>
        <fullName evidence="5 6">Cell division protein FtsA</fullName>
    </recommendedName>
</protein>
<keyword evidence="4 5" id="KW-0131">Cell cycle</keyword>
<dbReference type="Gene3D" id="3.30.420.40">
    <property type="match status" value="2"/>
</dbReference>
<keyword evidence="3 5" id="KW-0472">Membrane</keyword>
<dbReference type="AlphaFoldDB" id="A0AAW6RL52"/>
<accession>A0AAW6RL52</accession>
<dbReference type="InterPro" id="IPR020823">
    <property type="entry name" value="Cell_div_FtsA"/>
</dbReference>
<gene>
    <name evidence="5 8" type="primary">ftsA</name>
    <name evidence="8" type="ORF">QB898_08235</name>
</gene>
<reference evidence="8 9" key="1">
    <citation type="submission" date="2023-04" db="EMBL/GenBank/DDBJ databases">
        <title>Ottowia paracancer sp. nov., isolated from human stomach.</title>
        <authorList>
            <person name="Song Y."/>
        </authorList>
    </citation>
    <scope>NUCLEOTIDE SEQUENCE [LARGE SCALE GENOMIC DNA]</scope>
    <source>
        <strain evidence="8 9">10c7w1</strain>
    </source>
</reference>
<proteinExistence type="inferred from homology"/>
<comment type="subunit">
    <text evidence="5">Self-interacts. Interacts with FtsZ.</text>
</comment>
<dbReference type="PIRSF" id="PIRSF003101">
    <property type="entry name" value="FtsA"/>
    <property type="match status" value="1"/>
</dbReference>
<dbReference type="CDD" id="cd24048">
    <property type="entry name" value="ASKHA_NBD_FtsA"/>
    <property type="match status" value="1"/>
</dbReference>
<comment type="function">
    <text evidence="5 6">Cell division protein that is involved in the assembly of the Z ring. May serve as a membrane anchor for the Z ring.</text>
</comment>
<comment type="similarity">
    <text evidence="5 6">Belongs to the FtsA/MreB family.</text>
</comment>
<organism evidence="8 9">
    <name type="scientific">Ottowia cancrivicina</name>
    <dbReference type="NCBI Taxonomy" id="3040346"/>
    <lineage>
        <taxon>Bacteria</taxon>
        <taxon>Pseudomonadati</taxon>
        <taxon>Pseudomonadota</taxon>
        <taxon>Betaproteobacteria</taxon>
        <taxon>Burkholderiales</taxon>
        <taxon>Comamonadaceae</taxon>
        <taxon>Ottowia</taxon>
    </lineage>
</organism>
<dbReference type="GO" id="GO:0043093">
    <property type="term" value="P:FtsZ-dependent cytokinesis"/>
    <property type="evidence" value="ECO:0007669"/>
    <property type="project" value="UniProtKB-UniRule"/>
</dbReference>
<dbReference type="PANTHER" id="PTHR32432:SF4">
    <property type="entry name" value="CELL DIVISION PROTEIN FTSA"/>
    <property type="match status" value="1"/>
</dbReference>
<evidence type="ECO:0000256" key="4">
    <source>
        <dbReference type="ARBA" id="ARBA00023306"/>
    </source>
</evidence>
<evidence type="ECO:0000256" key="5">
    <source>
        <dbReference type="HAMAP-Rule" id="MF_02033"/>
    </source>
</evidence>
<dbReference type="Pfam" id="PF14450">
    <property type="entry name" value="FtsA"/>
    <property type="match status" value="1"/>
</dbReference>
<comment type="subcellular location">
    <subcellularLocation>
        <location evidence="5">Cell membrane</location>
        <topology evidence="5">Peripheral membrane protein</topology>
        <orientation evidence="5">Cytoplasmic side</orientation>
    </subcellularLocation>
    <text evidence="5">Localizes to the Z ring in an FtsZ-dependent manner. Targeted to the membrane through a conserved C-terminal amphipathic helix.</text>
</comment>
<evidence type="ECO:0000313" key="8">
    <source>
        <dbReference type="EMBL" id="MDG9699698.1"/>
    </source>
</evidence>
<dbReference type="HAMAP" id="MF_02033">
    <property type="entry name" value="FtsA"/>
    <property type="match status" value="1"/>
</dbReference>
<comment type="caution">
    <text evidence="8">The sequence shown here is derived from an EMBL/GenBank/DDBJ whole genome shotgun (WGS) entry which is preliminary data.</text>
</comment>
<sequence length="409" mass="43535">MAKEHKNLITGLDIGTAKVMAVTCEVQPDGQLRLVGLGTAASKGIKRGVVVDIEATVGSIDQAIKEAEQTAGCNISRVHTGLTGSHIRSLNTSGMVMVKGKEVTVQDVARAVDSAKTVNTAADQRLLLVEPQEFIIDGNLVREPVGMSGKRLQTRAHIVTGAQSAAENVLKCVRRCGLEVDQIMLNPLASGLAVLTDDERELGAVCVDIGAGTTDVSIFFGGAIRHTAVIPIAGELMTSDIAIGLHTTMENAEHTKVEHGVAKQMLAPREVDVDVSGMGEQDLRQISKQALAGVIEPRVVEIFSLVQQVIHESGLEEQMQSAGIVLTGGSASMPGMVDLGEDIFLKPVRVAVPRRAQEMSDMLAHPRVATVMGLLEEARLARMRGFKAAEAGGIKLMFSRIRDFFIGNL</sequence>
<feature type="domain" description="SHS2" evidence="7">
    <location>
        <begin position="9"/>
        <end position="194"/>
    </location>
</feature>
<dbReference type="PANTHER" id="PTHR32432">
    <property type="entry name" value="CELL DIVISION PROTEIN FTSA-RELATED"/>
    <property type="match status" value="1"/>
</dbReference>
<evidence type="ECO:0000313" key="9">
    <source>
        <dbReference type="Proteomes" id="UP001237156"/>
    </source>
</evidence>
<keyword evidence="2 5" id="KW-0132">Cell division</keyword>
<dbReference type="EMBL" id="JARVII010000015">
    <property type="protein sequence ID" value="MDG9699698.1"/>
    <property type="molecule type" value="Genomic_DNA"/>
</dbReference>
<dbReference type="Proteomes" id="UP001237156">
    <property type="component" value="Unassembled WGS sequence"/>
</dbReference>
<evidence type="ECO:0000256" key="2">
    <source>
        <dbReference type="ARBA" id="ARBA00022618"/>
    </source>
</evidence>
<dbReference type="RefSeq" id="WP_050714895.1">
    <property type="nucleotide sequence ID" value="NZ_JARVII010000015.1"/>
</dbReference>
<dbReference type="GO" id="GO:0032153">
    <property type="term" value="C:cell division site"/>
    <property type="evidence" value="ECO:0007669"/>
    <property type="project" value="UniProtKB-UniRule"/>
</dbReference>